<name>H3ZDV2_9ALTE</name>
<dbReference type="InterPro" id="IPR032710">
    <property type="entry name" value="NTF2-like_dom_sf"/>
</dbReference>
<feature type="domain" description="SnoaL-like" evidence="1">
    <location>
        <begin position="7"/>
        <end position="105"/>
    </location>
</feature>
<proteinExistence type="predicted"/>
<organism evidence="2 3">
    <name type="scientific">Alishewanella jeotgali KCTC 22429</name>
    <dbReference type="NCBI Taxonomy" id="1129374"/>
    <lineage>
        <taxon>Bacteria</taxon>
        <taxon>Pseudomonadati</taxon>
        <taxon>Pseudomonadota</taxon>
        <taxon>Gammaproteobacteria</taxon>
        <taxon>Alteromonadales</taxon>
        <taxon>Alteromonadaceae</taxon>
        <taxon>Alishewanella</taxon>
    </lineage>
</organism>
<dbReference type="Pfam" id="PF12680">
    <property type="entry name" value="SnoaL_2"/>
    <property type="match status" value="1"/>
</dbReference>
<dbReference type="AlphaFoldDB" id="H3ZDV2"/>
<protein>
    <recommendedName>
        <fullName evidence="1">SnoaL-like domain-containing protein</fullName>
    </recommendedName>
</protein>
<dbReference type="InterPro" id="IPR037401">
    <property type="entry name" value="SnoaL-like"/>
</dbReference>
<keyword evidence="3" id="KW-1185">Reference proteome</keyword>
<gene>
    <name evidence="2" type="ORF">AJE_07666</name>
</gene>
<accession>H3ZDV2</accession>
<dbReference type="RefSeq" id="WP_008950372.1">
    <property type="nucleotide sequence ID" value="NZ_AHTH01000019.1"/>
</dbReference>
<dbReference type="Proteomes" id="UP000012046">
    <property type="component" value="Unassembled WGS sequence"/>
</dbReference>
<dbReference type="eggNOG" id="COG4538">
    <property type="taxonomic scope" value="Bacteria"/>
</dbReference>
<evidence type="ECO:0000313" key="3">
    <source>
        <dbReference type="Proteomes" id="UP000012046"/>
    </source>
</evidence>
<dbReference type="SUPFAM" id="SSF54427">
    <property type="entry name" value="NTF2-like"/>
    <property type="match status" value="1"/>
</dbReference>
<evidence type="ECO:0000313" key="2">
    <source>
        <dbReference type="EMBL" id="EHR41255.1"/>
    </source>
</evidence>
<dbReference type="PATRIC" id="fig|1129374.4.peg.1533"/>
<sequence length="112" mass="12621">MSVVEPVARQLAAYNQHNLAEFIACYAPDVRIYRMPAIEPSLQGRDALAHFYATERFTLPKLQAAVLSRQVVGNKVIDHERVTGLRDEPYEVAVVYEVQAGLISQVWFFAAD</sequence>
<dbReference type="Gene3D" id="3.10.450.50">
    <property type="match status" value="1"/>
</dbReference>
<reference evidence="2 3" key="1">
    <citation type="journal article" date="2012" name="J. Bacteriol.">
        <title>Genome Sequence of Extracellular-Protease-Producing Alishewanella jeotgali Isolated from Traditional Korean Fermented Seafood.</title>
        <authorList>
            <person name="Jung J."/>
            <person name="Chun J."/>
            <person name="Park W."/>
        </authorList>
    </citation>
    <scope>NUCLEOTIDE SEQUENCE [LARGE SCALE GENOMIC DNA]</scope>
    <source>
        <strain evidence="2 3">KCTC 22429</strain>
    </source>
</reference>
<evidence type="ECO:0000259" key="1">
    <source>
        <dbReference type="Pfam" id="PF12680"/>
    </source>
</evidence>
<dbReference type="STRING" id="1129374.AJE_07666"/>
<dbReference type="PIRSF" id="PIRSF030561">
    <property type="entry name" value="UCP030561"/>
    <property type="match status" value="1"/>
</dbReference>
<dbReference type="InterPro" id="IPR008317">
    <property type="entry name" value="UCP030561"/>
</dbReference>
<dbReference type="EMBL" id="AHTH01000019">
    <property type="protein sequence ID" value="EHR41255.1"/>
    <property type="molecule type" value="Genomic_DNA"/>
</dbReference>
<comment type="caution">
    <text evidence="2">The sequence shown here is derived from an EMBL/GenBank/DDBJ whole genome shotgun (WGS) entry which is preliminary data.</text>
</comment>